<dbReference type="Proteomes" id="UP000515123">
    <property type="component" value="Linkage group 7"/>
</dbReference>
<reference evidence="15" key="2">
    <citation type="submission" date="2025-08" db="UniProtKB">
        <authorList>
            <consortium name="RefSeq"/>
        </authorList>
    </citation>
    <scope>IDENTIFICATION</scope>
    <source>
        <tissue evidence="15">Leaf</tissue>
    </source>
</reference>
<dbReference type="FunFam" id="3.30.200.20:FF:000162">
    <property type="entry name" value="Adenine nucleotide alpha hydrolase-like domain kinase"/>
    <property type="match status" value="1"/>
</dbReference>
<dbReference type="CDD" id="cd16655">
    <property type="entry name" value="RING-Ubox_WDSUB1-like"/>
    <property type="match status" value="1"/>
</dbReference>
<feature type="domain" description="U-box" evidence="13">
    <location>
        <begin position="831"/>
        <end position="903"/>
    </location>
</feature>
<name>A0A6P5FHA4_ANACO</name>
<keyword evidence="10" id="KW-0175">Coiled coil</keyword>
<accession>A0A6P5FHA4</accession>
<dbReference type="PROSITE" id="PS00108">
    <property type="entry name" value="PROTEIN_KINASE_ST"/>
    <property type="match status" value="1"/>
</dbReference>
<dbReference type="GO" id="GO:0061630">
    <property type="term" value="F:ubiquitin protein ligase activity"/>
    <property type="evidence" value="ECO:0007669"/>
    <property type="project" value="UniProtKB-EC"/>
</dbReference>
<evidence type="ECO:0000256" key="3">
    <source>
        <dbReference type="ARBA" id="ARBA00012483"/>
    </source>
</evidence>
<reference evidence="14" key="1">
    <citation type="journal article" date="2015" name="Nat. Genet.">
        <title>The pineapple genome and the evolution of CAM photosynthesis.</title>
        <authorList>
            <person name="Ming R."/>
            <person name="VanBuren R."/>
            <person name="Wai C.M."/>
            <person name="Tang H."/>
            <person name="Schatz M.C."/>
            <person name="Bowers J.E."/>
            <person name="Lyons E."/>
            <person name="Wang M.L."/>
            <person name="Chen J."/>
            <person name="Biggers E."/>
            <person name="Zhang J."/>
            <person name="Huang L."/>
            <person name="Zhang L."/>
            <person name="Miao W."/>
            <person name="Zhang J."/>
            <person name="Ye Z."/>
            <person name="Miao C."/>
            <person name="Lin Z."/>
            <person name="Wang H."/>
            <person name="Zhou H."/>
            <person name="Yim W.C."/>
            <person name="Priest H.D."/>
            <person name="Zheng C."/>
            <person name="Woodhouse M."/>
            <person name="Edger P.P."/>
            <person name="Guyot R."/>
            <person name="Guo H.B."/>
            <person name="Guo H."/>
            <person name="Zheng G."/>
            <person name="Singh R."/>
            <person name="Sharma A."/>
            <person name="Min X."/>
            <person name="Zheng Y."/>
            <person name="Lee H."/>
            <person name="Gurtowski J."/>
            <person name="Sedlazeck F.J."/>
            <person name="Harkess A."/>
            <person name="McKain M.R."/>
            <person name="Liao Z."/>
            <person name="Fang J."/>
            <person name="Liu J."/>
            <person name="Zhang X."/>
            <person name="Zhang Q."/>
            <person name="Hu W."/>
            <person name="Qin Y."/>
            <person name="Wang K."/>
            <person name="Chen L.Y."/>
            <person name="Shirley N."/>
            <person name="Lin Y.R."/>
            <person name="Liu L.Y."/>
            <person name="Hernandez A.G."/>
            <person name="Wright C.L."/>
            <person name="Bulone V."/>
            <person name="Tuskan G.A."/>
            <person name="Heath K."/>
            <person name="Zee F."/>
            <person name="Moore P.H."/>
            <person name="Sunkar R."/>
            <person name="Leebens-Mack J.H."/>
            <person name="Mockler T."/>
            <person name="Bennetzen J.L."/>
            <person name="Freeling M."/>
            <person name="Sankoff D."/>
            <person name="Paterson A.H."/>
            <person name="Zhu X."/>
            <person name="Yang X."/>
            <person name="Smith J.A."/>
            <person name="Cushman J.C."/>
            <person name="Paull R.E."/>
            <person name="Yu Q."/>
        </authorList>
    </citation>
    <scope>NUCLEOTIDE SEQUENCE [LARGE SCALE GENOMIC DNA]</scope>
    <source>
        <strain evidence="14">cv. F153</strain>
    </source>
</reference>
<dbReference type="GO" id="GO:0005524">
    <property type="term" value="F:ATP binding"/>
    <property type="evidence" value="ECO:0007669"/>
    <property type="project" value="UniProtKB-UniRule"/>
</dbReference>
<feature type="region of interest" description="Disordered" evidence="11">
    <location>
        <begin position="306"/>
        <end position="355"/>
    </location>
</feature>
<evidence type="ECO:0000259" key="13">
    <source>
        <dbReference type="PROSITE" id="PS51698"/>
    </source>
</evidence>
<dbReference type="SMART" id="SM00220">
    <property type="entry name" value="S_TKc"/>
    <property type="match status" value="1"/>
</dbReference>
<dbReference type="RefSeq" id="XP_020092600.1">
    <property type="nucleotide sequence ID" value="XM_020237011.1"/>
</dbReference>
<evidence type="ECO:0000256" key="4">
    <source>
        <dbReference type="ARBA" id="ARBA00022679"/>
    </source>
</evidence>
<dbReference type="InterPro" id="IPR003613">
    <property type="entry name" value="Ubox_domain"/>
</dbReference>
<dbReference type="Gene3D" id="3.30.40.10">
    <property type="entry name" value="Zinc/RING finger domain, C3HC4 (zinc finger)"/>
    <property type="match status" value="1"/>
</dbReference>
<dbReference type="Pfam" id="PF00069">
    <property type="entry name" value="Pkinase"/>
    <property type="match status" value="1"/>
</dbReference>
<evidence type="ECO:0000256" key="5">
    <source>
        <dbReference type="ARBA" id="ARBA00022741"/>
    </source>
</evidence>
<dbReference type="GeneID" id="109713057"/>
<feature type="coiled-coil region" evidence="10">
    <location>
        <begin position="358"/>
        <end position="392"/>
    </location>
</feature>
<dbReference type="InterPro" id="IPR013083">
    <property type="entry name" value="Znf_RING/FYVE/PHD"/>
</dbReference>
<keyword evidence="6" id="KW-0418">Kinase</keyword>
<dbReference type="Gene3D" id="3.40.50.620">
    <property type="entry name" value="HUPs"/>
    <property type="match status" value="1"/>
</dbReference>
<evidence type="ECO:0000256" key="1">
    <source>
        <dbReference type="ARBA" id="ARBA00000900"/>
    </source>
</evidence>
<feature type="compositionally biased region" description="Basic and acidic residues" evidence="11">
    <location>
        <begin position="266"/>
        <end position="277"/>
    </location>
</feature>
<dbReference type="SUPFAM" id="SSF56112">
    <property type="entry name" value="Protein kinase-like (PK-like)"/>
    <property type="match status" value="1"/>
</dbReference>
<feature type="coiled-coil region" evidence="10">
    <location>
        <begin position="417"/>
        <end position="521"/>
    </location>
</feature>
<evidence type="ECO:0000313" key="14">
    <source>
        <dbReference type="Proteomes" id="UP000515123"/>
    </source>
</evidence>
<dbReference type="UniPathway" id="UPA00143"/>
<dbReference type="InterPro" id="IPR017441">
    <property type="entry name" value="Protein_kinase_ATP_BS"/>
</dbReference>
<evidence type="ECO:0000256" key="11">
    <source>
        <dbReference type="SAM" id="MobiDB-lite"/>
    </source>
</evidence>
<dbReference type="InterPro" id="IPR008271">
    <property type="entry name" value="Ser/Thr_kinase_AS"/>
</dbReference>
<dbReference type="AlphaFoldDB" id="A0A6P5FHA4"/>
<dbReference type="SUPFAM" id="SSF52402">
    <property type="entry name" value="Adenine nucleotide alpha hydrolases-like"/>
    <property type="match status" value="1"/>
</dbReference>
<dbReference type="PROSITE" id="PS51698">
    <property type="entry name" value="U_BOX"/>
    <property type="match status" value="1"/>
</dbReference>
<comment type="pathway">
    <text evidence="2">Protein modification; protein ubiquitination.</text>
</comment>
<organism evidence="14 15">
    <name type="scientific">Ananas comosus</name>
    <name type="common">Pineapple</name>
    <name type="synonym">Ananas ananas</name>
    <dbReference type="NCBI Taxonomy" id="4615"/>
    <lineage>
        <taxon>Eukaryota</taxon>
        <taxon>Viridiplantae</taxon>
        <taxon>Streptophyta</taxon>
        <taxon>Embryophyta</taxon>
        <taxon>Tracheophyta</taxon>
        <taxon>Spermatophyta</taxon>
        <taxon>Magnoliopsida</taxon>
        <taxon>Liliopsida</taxon>
        <taxon>Poales</taxon>
        <taxon>Bromeliaceae</taxon>
        <taxon>Bromelioideae</taxon>
        <taxon>Ananas</taxon>
    </lineage>
</organism>
<feature type="compositionally biased region" description="Low complexity" evidence="11">
    <location>
        <begin position="1"/>
        <end position="38"/>
    </location>
</feature>
<dbReference type="PANTHER" id="PTHR45647:SF153">
    <property type="entry name" value="PROTEIN KINASE DOMAIN-CONTAINING PROTEIN"/>
    <property type="match status" value="1"/>
</dbReference>
<evidence type="ECO:0000256" key="10">
    <source>
        <dbReference type="SAM" id="Coils"/>
    </source>
</evidence>
<gene>
    <name evidence="15" type="primary">LOC109713057</name>
</gene>
<feature type="compositionally biased region" description="Polar residues" evidence="11">
    <location>
        <begin position="337"/>
        <end position="346"/>
    </location>
</feature>
<keyword evidence="7" id="KW-0833">Ubl conjugation pathway</keyword>
<feature type="region of interest" description="Disordered" evidence="11">
    <location>
        <begin position="1"/>
        <end position="49"/>
    </location>
</feature>
<dbReference type="OrthoDB" id="617155at2759"/>
<dbReference type="GO" id="GO:0016567">
    <property type="term" value="P:protein ubiquitination"/>
    <property type="evidence" value="ECO:0007669"/>
    <property type="project" value="UniProtKB-UniPathway"/>
</dbReference>
<proteinExistence type="predicted"/>
<keyword evidence="5 9" id="KW-0547">Nucleotide-binding</keyword>
<keyword evidence="4" id="KW-0808">Transferase</keyword>
<protein>
    <recommendedName>
        <fullName evidence="3">RING-type E3 ubiquitin transferase</fullName>
        <ecNumber evidence="3">2.3.2.27</ecNumber>
    </recommendedName>
</protein>
<dbReference type="Pfam" id="PF04564">
    <property type="entry name" value="U-box"/>
    <property type="match status" value="1"/>
</dbReference>
<dbReference type="CDD" id="cd01989">
    <property type="entry name" value="USP_STK_Ubox_N"/>
    <property type="match status" value="1"/>
</dbReference>
<dbReference type="GO" id="GO:0004672">
    <property type="term" value="F:protein kinase activity"/>
    <property type="evidence" value="ECO:0007669"/>
    <property type="project" value="InterPro"/>
</dbReference>
<comment type="catalytic activity">
    <reaction evidence="1">
        <text>S-ubiquitinyl-[E2 ubiquitin-conjugating enzyme]-L-cysteine + [acceptor protein]-L-lysine = [E2 ubiquitin-conjugating enzyme]-L-cysteine + N(6)-ubiquitinyl-[acceptor protein]-L-lysine.</text>
        <dbReference type="EC" id="2.3.2.27"/>
    </reaction>
</comment>
<dbReference type="Gene3D" id="1.10.510.10">
    <property type="entry name" value="Transferase(Phosphotransferase) domain 1"/>
    <property type="match status" value="1"/>
</dbReference>
<feature type="binding site" evidence="9">
    <location>
        <position position="566"/>
    </location>
    <ligand>
        <name>ATP</name>
        <dbReference type="ChEBI" id="CHEBI:30616"/>
    </ligand>
</feature>
<evidence type="ECO:0000256" key="6">
    <source>
        <dbReference type="ARBA" id="ARBA00022777"/>
    </source>
</evidence>
<evidence type="ECO:0000256" key="2">
    <source>
        <dbReference type="ARBA" id="ARBA00004906"/>
    </source>
</evidence>
<feature type="domain" description="Protein kinase" evidence="12">
    <location>
        <begin position="539"/>
        <end position="806"/>
    </location>
</feature>
<evidence type="ECO:0000256" key="7">
    <source>
        <dbReference type="ARBA" id="ARBA00022786"/>
    </source>
</evidence>
<dbReference type="InterPro" id="IPR051348">
    <property type="entry name" value="U-box_ubiquitin_ligases"/>
</dbReference>
<keyword evidence="8 9" id="KW-0067">ATP-binding</keyword>
<evidence type="ECO:0000256" key="9">
    <source>
        <dbReference type="PROSITE-ProRule" id="PRU10141"/>
    </source>
</evidence>
<dbReference type="InterPro" id="IPR011009">
    <property type="entry name" value="Kinase-like_dom_sf"/>
</dbReference>
<dbReference type="InterPro" id="IPR014729">
    <property type="entry name" value="Rossmann-like_a/b/a_fold"/>
</dbReference>
<evidence type="ECO:0000259" key="12">
    <source>
        <dbReference type="PROSITE" id="PS50011"/>
    </source>
</evidence>
<feature type="compositionally biased region" description="Polar residues" evidence="11">
    <location>
        <begin position="245"/>
        <end position="265"/>
    </location>
</feature>
<dbReference type="PANTHER" id="PTHR45647">
    <property type="entry name" value="OS02G0152300 PROTEIN"/>
    <property type="match status" value="1"/>
</dbReference>
<sequence>MAVGGSSVPVSSPPLLSSSSSQMGRSFTRTASARSTAAAGGGGGQGSELTPIEEELSAEKQTDLIAETAAAAVQEKMHVAVGKEVKETKANLAWVLRNTPRDKTIVVVHVHCPATMIPMMGAMFSVDKLREQEVTAHRHLERLKMSKVIREYLEICASSKFRAETLVIEADDIAKGLVDLVARHRITSLVMGAAADKHYSRKMAVPKSRTALTVQAKADPSCSITFLCKGNLICTREAGAQLQGSMMSASSSETNPSSVTNQADYNRSRSLPERQSEPLHMQGALQQRSRSANFVSTGGVAVAVSPPLPEGNFPVLQEGTSTSQSPRSSHQHSSESDITAFSSLPSSPRDESEDTWVENDVYEQLKNALIEAEDLKREAYEESCRRKKAERDLVGVAQRVRLSISAKAAESLHIKEMRLKRDTEEELARKNAELEDLRKVHEQILVELKNANEQKMKLAIRVANCERVIKEFEAKASEAHSIQEKLRQDVGKFEKERNEAVREAEELRKEKEETVSSALARAAFSEFTYSELEEATNNFDTSLLIGEGGYGKVYRGFLRHTVVAIKMLNPQGIQGEVEFHQEVEILSRVRHPNLVTLIGACPEVRALVYEFLPNRSLEYRLTLKDPTQALTWQVRMRIAGEICSALIFLHSTKPQCIVHGDLKPDNILLDANYVSKLGDFGICCLLDQSSSTVTAFHQTYAPKGTIPYMDPEYVSSGELTPQYDVYSFGIVLLQLITGKGPFKIRNEVQDALQKGCIRELLDASAGEWPFDVEADELAYLGVRCCDPKRKKRPELAEVWRMLEPVTNAASSVGSSSTSSSEFSSNIDAQNYAPSYLICPITKKLMKDPHVAADGFTYEAEAMKGWLRSGRDTSPVTKLRLTNCELVRNHAVHSAIQEWLQKQQ</sequence>
<dbReference type="Gene3D" id="3.30.200.20">
    <property type="entry name" value="Phosphorylase Kinase, domain 1"/>
    <property type="match status" value="1"/>
</dbReference>
<dbReference type="InterPro" id="IPR000719">
    <property type="entry name" value="Prot_kinase_dom"/>
</dbReference>
<keyword evidence="14" id="KW-1185">Reference proteome</keyword>
<dbReference type="PROSITE" id="PS50011">
    <property type="entry name" value="PROTEIN_KINASE_DOM"/>
    <property type="match status" value="1"/>
</dbReference>
<dbReference type="SUPFAM" id="SSF57850">
    <property type="entry name" value="RING/U-box"/>
    <property type="match status" value="1"/>
</dbReference>
<dbReference type="PROSITE" id="PS00107">
    <property type="entry name" value="PROTEIN_KINASE_ATP"/>
    <property type="match status" value="1"/>
</dbReference>
<dbReference type="SMART" id="SM00504">
    <property type="entry name" value="Ubox"/>
    <property type="match status" value="1"/>
</dbReference>
<feature type="region of interest" description="Disordered" evidence="11">
    <location>
        <begin position="245"/>
        <end position="292"/>
    </location>
</feature>
<evidence type="ECO:0000313" key="15">
    <source>
        <dbReference type="RefSeq" id="XP_020092600.1"/>
    </source>
</evidence>
<evidence type="ECO:0000256" key="8">
    <source>
        <dbReference type="ARBA" id="ARBA00022840"/>
    </source>
</evidence>
<dbReference type="EC" id="2.3.2.27" evidence="3"/>